<keyword evidence="1" id="KW-0732">Signal</keyword>
<sequence>MTTVITAAVLAARLIIALGFLPTAVAEDKNPSDPAPKAVQIVVTAYSSSPDETDSTPFITASGKTTGDGILANNCLPFGTEVKIPELFGEKIFVVEDRKHSRYSCNWLDVWYPTKAEAKKFGIKKEIEALVF</sequence>
<dbReference type="PATRIC" id="fig|1618666.3.peg.233"/>
<dbReference type="AlphaFoldDB" id="A0A0G1UYB7"/>
<evidence type="ECO:0000256" key="1">
    <source>
        <dbReference type="SAM" id="SignalP"/>
    </source>
</evidence>
<dbReference type="Proteomes" id="UP000034600">
    <property type="component" value="Unassembled WGS sequence"/>
</dbReference>
<dbReference type="CDD" id="cd22784">
    <property type="entry name" value="DPBB_MltA_YuiC-like"/>
    <property type="match status" value="1"/>
</dbReference>
<name>A0A0G1UYB7_9BACT</name>
<protein>
    <recommendedName>
        <fullName evidence="4">3D domain-containing protein</fullName>
    </recommendedName>
</protein>
<dbReference type="EMBL" id="LCPO01000006">
    <property type="protein sequence ID" value="KKU99122.1"/>
    <property type="molecule type" value="Genomic_DNA"/>
</dbReference>
<accession>A0A0G1UYB7</accession>
<proteinExistence type="predicted"/>
<comment type="caution">
    <text evidence="2">The sequence shown here is derived from an EMBL/GenBank/DDBJ whole genome shotgun (WGS) entry which is preliminary data.</text>
</comment>
<reference evidence="2 3" key="1">
    <citation type="journal article" date="2015" name="Nature">
        <title>rRNA introns, odd ribosomes, and small enigmatic genomes across a large radiation of phyla.</title>
        <authorList>
            <person name="Brown C.T."/>
            <person name="Hug L.A."/>
            <person name="Thomas B.C."/>
            <person name="Sharon I."/>
            <person name="Castelle C.J."/>
            <person name="Singh A."/>
            <person name="Wilkins M.J."/>
            <person name="Williams K.H."/>
            <person name="Banfield J.F."/>
        </authorList>
    </citation>
    <scope>NUCLEOTIDE SEQUENCE [LARGE SCALE GENOMIC DNA]</scope>
</reference>
<feature type="signal peptide" evidence="1">
    <location>
        <begin position="1"/>
        <end position="26"/>
    </location>
</feature>
<gene>
    <name evidence="2" type="ORF">UY32_C0006G0038</name>
</gene>
<feature type="chain" id="PRO_5002540085" description="3D domain-containing protein" evidence="1">
    <location>
        <begin position="27"/>
        <end position="132"/>
    </location>
</feature>
<organism evidence="2 3">
    <name type="scientific">Candidatus Jorgensenbacteria bacterium GW2011_GWC1_48_8</name>
    <dbReference type="NCBI Taxonomy" id="1618666"/>
    <lineage>
        <taxon>Bacteria</taxon>
        <taxon>Candidatus Joergenseniibacteriota</taxon>
    </lineage>
</organism>
<evidence type="ECO:0008006" key="4">
    <source>
        <dbReference type="Google" id="ProtNLM"/>
    </source>
</evidence>
<evidence type="ECO:0000313" key="3">
    <source>
        <dbReference type="Proteomes" id="UP000034600"/>
    </source>
</evidence>
<evidence type="ECO:0000313" key="2">
    <source>
        <dbReference type="EMBL" id="KKU99122.1"/>
    </source>
</evidence>